<dbReference type="Pfam" id="PF14322">
    <property type="entry name" value="SusD-like_3"/>
    <property type="match status" value="1"/>
</dbReference>
<dbReference type="Proteomes" id="UP000256321">
    <property type="component" value="Unassembled WGS sequence"/>
</dbReference>
<gene>
    <name evidence="9" type="ORF">DWU89_13815</name>
    <name evidence="8" type="ORF">H8784_13460</name>
</gene>
<evidence type="ECO:0000256" key="5">
    <source>
        <dbReference type="ARBA" id="ARBA00023237"/>
    </source>
</evidence>
<protein>
    <submittedName>
        <fullName evidence="9">RagB/SusD family nutrient uptake outer membrane protein</fullName>
    </submittedName>
</protein>
<proteinExistence type="inferred from homology"/>
<evidence type="ECO:0000256" key="2">
    <source>
        <dbReference type="ARBA" id="ARBA00006275"/>
    </source>
</evidence>
<reference evidence="8 11" key="2">
    <citation type="submission" date="2020-08" db="EMBL/GenBank/DDBJ databases">
        <title>Genome public.</title>
        <authorList>
            <person name="Liu C."/>
            <person name="Sun Q."/>
        </authorList>
    </citation>
    <scope>NUCLEOTIDE SEQUENCE [LARGE SCALE GENOMIC DNA]</scope>
    <source>
        <strain evidence="8 11">426_9</strain>
    </source>
</reference>
<dbReference type="EMBL" id="QREV01000035">
    <property type="protein sequence ID" value="RDU48534.1"/>
    <property type="molecule type" value="Genomic_DNA"/>
</dbReference>
<accession>A0A3D8HC35</accession>
<reference evidence="9 10" key="1">
    <citation type="submission" date="2018-07" db="EMBL/GenBank/DDBJ databases">
        <title>Parabacteroides acidifaciens nov. sp., isolated from human feces.</title>
        <authorList>
            <person name="Wang Y.J."/>
        </authorList>
    </citation>
    <scope>NUCLEOTIDE SEQUENCE [LARGE SCALE GENOMIC DNA]</scope>
    <source>
        <strain evidence="9 10">426-9</strain>
    </source>
</reference>
<keyword evidence="11" id="KW-1185">Reference proteome</keyword>
<evidence type="ECO:0000313" key="8">
    <source>
        <dbReference type="EMBL" id="MBC8602720.1"/>
    </source>
</evidence>
<dbReference type="GO" id="GO:0009279">
    <property type="term" value="C:cell outer membrane"/>
    <property type="evidence" value="ECO:0007669"/>
    <property type="project" value="UniProtKB-SubCell"/>
</dbReference>
<evidence type="ECO:0000313" key="10">
    <source>
        <dbReference type="Proteomes" id="UP000256321"/>
    </source>
</evidence>
<dbReference type="InterPro" id="IPR011990">
    <property type="entry name" value="TPR-like_helical_dom_sf"/>
</dbReference>
<keyword evidence="3" id="KW-0732">Signal</keyword>
<sequence>MKKIAFIILSSIMMGSCTDMDLIPESNLSPENFFKSEEDAAAAVYGTYATFAGNDIYNQFWEVLQSQGTDDSEWGGGRTTNNLDKNALDKFEFDGNTNLVYSVWVRHYVAVNHANFAIENISKMGDGLIKPEAKSRLIGEAKFLRALAYFNLVRTYGGVPLVLKETTSLDGLEVPRNSLDECYAQIITDLQDAKAALPVVTQIPTGYLGRATKGSASALLAKVYLTREDYQNVVKETAETMQMGYKLWENYADNFDLEKENGQESVFEIQYKRNTPGVLGSNFNGYYRPPFVNINGWTGYGDDPVTRNHYECYEEGDLRRDVNVRLYTLEEYPNMSTNYEFPCYVNKFLDLSPQAIRSQGSENNYPVLRYSDVYLMRAEALNALNPSDAEAYENLNIIRRRAFGKDMNTASDIDIKPGLSKEAFLDVILLERRREFAFEGQRRFDLLRTHKLKEAMMAQNPTIASVIEDKHYLLPIPVTEMDANKLLEQNPGW</sequence>
<dbReference type="RefSeq" id="WP_115500215.1">
    <property type="nucleotide sequence ID" value="NZ_JACRTI010000035.1"/>
</dbReference>
<evidence type="ECO:0000256" key="4">
    <source>
        <dbReference type="ARBA" id="ARBA00023136"/>
    </source>
</evidence>
<dbReference type="InterPro" id="IPR012944">
    <property type="entry name" value="SusD_RagB_dom"/>
</dbReference>
<evidence type="ECO:0000313" key="9">
    <source>
        <dbReference type="EMBL" id="RDU48534.1"/>
    </source>
</evidence>
<comment type="similarity">
    <text evidence="2">Belongs to the SusD family.</text>
</comment>
<dbReference type="Pfam" id="PF07980">
    <property type="entry name" value="SusD_RagB"/>
    <property type="match status" value="1"/>
</dbReference>
<dbReference type="Proteomes" id="UP000629596">
    <property type="component" value="Unassembled WGS sequence"/>
</dbReference>
<evidence type="ECO:0000313" key="11">
    <source>
        <dbReference type="Proteomes" id="UP000629596"/>
    </source>
</evidence>
<feature type="domain" description="RagB/SusD" evidence="6">
    <location>
        <begin position="342"/>
        <end position="493"/>
    </location>
</feature>
<evidence type="ECO:0000259" key="6">
    <source>
        <dbReference type="Pfam" id="PF07980"/>
    </source>
</evidence>
<name>A0A3D8HC35_9BACT</name>
<dbReference type="AlphaFoldDB" id="A0A3D8HC35"/>
<feature type="domain" description="SusD-like N-terminal" evidence="7">
    <location>
        <begin position="89"/>
        <end position="225"/>
    </location>
</feature>
<evidence type="ECO:0000256" key="1">
    <source>
        <dbReference type="ARBA" id="ARBA00004442"/>
    </source>
</evidence>
<comment type="caution">
    <text evidence="9">The sequence shown here is derived from an EMBL/GenBank/DDBJ whole genome shotgun (WGS) entry which is preliminary data.</text>
</comment>
<dbReference type="InterPro" id="IPR033985">
    <property type="entry name" value="SusD-like_N"/>
</dbReference>
<evidence type="ECO:0000256" key="3">
    <source>
        <dbReference type="ARBA" id="ARBA00022729"/>
    </source>
</evidence>
<dbReference type="SUPFAM" id="SSF48452">
    <property type="entry name" value="TPR-like"/>
    <property type="match status" value="1"/>
</dbReference>
<dbReference type="Gene3D" id="1.25.40.390">
    <property type="match status" value="1"/>
</dbReference>
<organism evidence="9 10">
    <name type="scientific">Parabacteroides acidifaciens</name>
    <dbReference type="NCBI Taxonomy" id="2290935"/>
    <lineage>
        <taxon>Bacteria</taxon>
        <taxon>Pseudomonadati</taxon>
        <taxon>Bacteroidota</taxon>
        <taxon>Bacteroidia</taxon>
        <taxon>Bacteroidales</taxon>
        <taxon>Tannerellaceae</taxon>
        <taxon>Parabacteroides</taxon>
    </lineage>
</organism>
<keyword evidence="5" id="KW-0998">Cell outer membrane</keyword>
<dbReference type="CDD" id="cd08977">
    <property type="entry name" value="SusD"/>
    <property type="match status" value="1"/>
</dbReference>
<comment type="subcellular location">
    <subcellularLocation>
        <location evidence="1">Cell outer membrane</location>
    </subcellularLocation>
</comment>
<evidence type="ECO:0000259" key="7">
    <source>
        <dbReference type="Pfam" id="PF14322"/>
    </source>
</evidence>
<dbReference type="PROSITE" id="PS51257">
    <property type="entry name" value="PROKAR_LIPOPROTEIN"/>
    <property type="match status" value="1"/>
</dbReference>
<dbReference type="EMBL" id="JACRTI010000035">
    <property type="protein sequence ID" value="MBC8602720.1"/>
    <property type="molecule type" value="Genomic_DNA"/>
</dbReference>
<keyword evidence="4" id="KW-0472">Membrane</keyword>